<evidence type="ECO:0000313" key="3">
    <source>
        <dbReference type="EMBL" id="KAK6114750.1"/>
    </source>
</evidence>
<feature type="domain" description="Putative plant transposon protein" evidence="2">
    <location>
        <begin position="258"/>
        <end position="383"/>
    </location>
</feature>
<dbReference type="Pfam" id="PF20167">
    <property type="entry name" value="Transposase_32"/>
    <property type="match status" value="1"/>
</dbReference>
<gene>
    <name evidence="3" type="ORF">DH2020_007019</name>
</gene>
<evidence type="ECO:0000313" key="4">
    <source>
        <dbReference type="Proteomes" id="UP001318860"/>
    </source>
</evidence>
<proteinExistence type="predicted"/>
<feature type="compositionally biased region" description="Acidic residues" evidence="1">
    <location>
        <begin position="125"/>
        <end position="141"/>
    </location>
</feature>
<dbReference type="EMBL" id="JABTTQ020003506">
    <property type="protein sequence ID" value="KAK6114750.1"/>
    <property type="molecule type" value="Genomic_DNA"/>
</dbReference>
<protein>
    <recommendedName>
        <fullName evidence="2">Putative plant transposon protein domain-containing protein</fullName>
    </recommendedName>
</protein>
<reference evidence="3 4" key="1">
    <citation type="journal article" date="2021" name="Comput. Struct. Biotechnol. J.">
        <title>De novo genome assembly of the potent medicinal plant Rehmannia glutinosa using nanopore technology.</title>
        <authorList>
            <person name="Ma L."/>
            <person name="Dong C."/>
            <person name="Song C."/>
            <person name="Wang X."/>
            <person name="Zheng X."/>
            <person name="Niu Y."/>
            <person name="Chen S."/>
            <person name="Feng W."/>
        </authorList>
    </citation>
    <scope>NUCLEOTIDE SEQUENCE [LARGE SCALE GENOMIC DNA]</scope>
    <source>
        <strain evidence="3">DH-2019</strain>
    </source>
</reference>
<evidence type="ECO:0000259" key="2">
    <source>
        <dbReference type="Pfam" id="PF20167"/>
    </source>
</evidence>
<keyword evidence="4" id="KW-1185">Reference proteome</keyword>
<dbReference type="Proteomes" id="UP001318860">
    <property type="component" value="Unassembled WGS sequence"/>
</dbReference>
<name>A0ABR0TXU6_REHGL</name>
<accession>A0ABR0TXU6</accession>
<feature type="region of interest" description="Disordered" evidence="1">
    <location>
        <begin position="109"/>
        <end position="141"/>
    </location>
</feature>
<feature type="region of interest" description="Disordered" evidence="1">
    <location>
        <begin position="161"/>
        <end position="207"/>
    </location>
</feature>
<organism evidence="3 4">
    <name type="scientific">Rehmannia glutinosa</name>
    <name type="common">Chinese foxglove</name>
    <dbReference type="NCBI Taxonomy" id="99300"/>
    <lineage>
        <taxon>Eukaryota</taxon>
        <taxon>Viridiplantae</taxon>
        <taxon>Streptophyta</taxon>
        <taxon>Embryophyta</taxon>
        <taxon>Tracheophyta</taxon>
        <taxon>Spermatophyta</taxon>
        <taxon>Magnoliopsida</taxon>
        <taxon>eudicotyledons</taxon>
        <taxon>Gunneridae</taxon>
        <taxon>Pentapetalae</taxon>
        <taxon>asterids</taxon>
        <taxon>lamiids</taxon>
        <taxon>Lamiales</taxon>
        <taxon>Orobanchaceae</taxon>
        <taxon>Rehmannieae</taxon>
        <taxon>Rehmannia</taxon>
    </lineage>
</organism>
<sequence length="445" mass="49320">MSYGHDEDSSPKFRLLLQMLRNPSLSAHCHHDIQSSSRTRTGEPCLEYAKPPSPVHAIVPGEEGNAINVEDTPDLTIIQDIHGPIGHPAGTPFLDAPNANEATLPSVFEKPSPTRGVVKKKEVVLSDEDEPDRENSPFDDDAPLAQVLVDIIANLGVKAGADTSKQTPAVETVEPTPPENDTDVSESASENVEESGGTPEPTSTRHDLSKSTRIFLLLMRDRYQVFKGRKFIEEKVCNHTYFERYNLNKFFIRWSLSVVINEFFGTPDCEEGHHIRDFNMVLKVLTGNRMPLWPAHPKKVSSSALTSLYGVLFKIALSNWVPSSHSSSVTREQATVIYLIGKGLPFNFGQLVFDQVLRHAESSSASGVLPFPSTIYLLLCSQGFDKLPNESFTMLPEMIYVSPKLMDRNKRVVDLPLYFSDDEPAAQADVHPNVIPDVMPSVSNI</sequence>
<comment type="caution">
    <text evidence="3">The sequence shown here is derived from an EMBL/GenBank/DDBJ whole genome shotgun (WGS) entry which is preliminary data.</text>
</comment>
<evidence type="ECO:0000256" key="1">
    <source>
        <dbReference type="SAM" id="MobiDB-lite"/>
    </source>
</evidence>
<dbReference type="InterPro" id="IPR046796">
    <property type="entry name" value="Transposase_32_dom"/>
</dbReference>